<comment type="caution">
    <text evidence="8">The sequence shown here is derived from an EMBL/GenBank/DDBJ whole genome shotgun (WGS) entry which is preliminary data.</text>
</comment>
<dbReference type="Pfam" id="PF17917">
    <property type="entry name" value="RT_RNaseH"/>
    <property type="match status" value="1"/>
</dbReference>
<accession>A0A2P4XFH1</accession>
<keyword evidence="6" id="KW-0695">RNA-directed DNA polymerase</keyword>
<dbReference type="GO" id="GO:0003676">
    <property type="term" value="F:nucleic acid binding"/>
    <property type="evidence" value="ECO:0007669"/>
    <property type="project" value="InterPro"/>
</dbReference>
<dbReference type="OrthoDB" id="78677at2759"/>
<protein>
    <recommendedName>
        <fullName evidence="7">Integrase catalytic domain-containing protein</fullName>
    </recommendedName>
</protein>
<keyword evidence="9" id="KW-1185">Reference proteome</keyword>
<dbReference type="InterPro" id="IPR036397">
    <property type="entry name" value="RNaseH_sf"/>
</dbReference>
<dbReference type="InterPro" id="IPR001584">
    <property type="entry name" value="Integrase_cat-core"/>
</dbReference>
<dbReference type="Pfam" id="PF00665">
    <property type="entry name" value="rve"/>
    <property type="match status" value="1"/>
</dbReference>
<keyword evidence="5" id="KW-0378">Hydrolase</keyword>
<dbReference type="GO" id="GO:0003964">
    <property type="term" value="F:RNA-directed DNA polymerase activity"/>
    <property type="evidence" value="ECO:0007669"/>
    <property type="project" value="UniProtKB-KW"/>
</dbReference>
<dbReference type="AlphaFoldDB" id="A0A2P4XFH1"/>
<dbReference type="PANTHER" id="PTHR37984">
    <property type="entry name" value="PROTEIN CBG26694"/>
    <property type="match status" value="1"/>
</dbReference>
<evidence type="ECO:0000256" key="5">
    <source>
        <dbReference type="ARBA" id="ARBA00022801"/>
    </source>
</evidence>
<keyword evidence="2" id="KW-0548">Nucleotidyltransferase</keyword>
<dbReference type="InterPro" id="IPR012337">
    <property type="entry name" value="RNaseH-like_sf"/>
</dbReference>
<evidence type="ECO:0000256" key="2">
    <source>
        <dbReference type="ARBA" id="ARBA00022695"/>
    </source>
</evidence>
<dbReference type="PROSITE" id="PS50994">
    <property type="entry name" value="INTEGRASE"/>
    <property type="match status" value="1"/>
</dbReference>
<evidence type="ECO:0000256" key="1">
    <source>
        <dbReference type="ARBA" id="ARBA00022679"/>
    </source>
</evidence>
<evidence type="ECO:0000256" key="4">
    <source>
        <dbReference type="ARBA" id="ARBA00022759"/>
    </source>
</evidence>
<organism evidence="8 9">
    <name type="scientific">Phytophthora palmivora</name>
    <dbReference type="NCBI Taxonomy" id="4796"/>
    <lineage>
        <taxon>Eukaryota</taxon>
        <taxon>Sar</taxon>
        <taxon>Stramenopiles</taxon>
        <taxon>Oomycota</taxon>
        <taxon>Peronosporomycetes</taxon>
        <taxon>Peronosporales</taxon>
        <taxon>Peronosporaceae</taxon>
        <taxon>Phytophthora</taxon>
    </lineage>
</organism>
<dbReference type="InterPro" id="IPR050951">
    <property type="entry name" value="Retrovirus_Pol_polyprotein"/>
</dbReference>
<keyword evidence="1" id="KW-0808">Transferase</keyword>
<name>A0A2P4XFH1_9STRA</name>
<dbReference type="Proteomes" id="UP000237271">
    <property type="component" value="Unassembled WGS sequence"/>
</dbReference>
<sequence length="449" mass="50442">MVPLAHPDPSKAVSLLHLMIFGPLCARSSTKETLKNRSNSKTIADCGRFTGAQLRWPTIEKEAFAIVESAKRLEYLLLRPGGFHLFTDHRNLVYMFNPTATDGAMQRYQADKLQRWAMTMTSYRYVIEHVRGSDNVWVDMLSRWGNTEHCASAAVAAVKQVVVVPPISPLENGDFDFPTLDEIRDAQNDQESKPDIVSWSEERSCFLVDKDRVWIPASDSNIRQRICVVDIVATEESARQQRQLGRGAGGLTWPKMWLTTRDGRVPRPYGPALHATKPNEVLHFDYLTLPEDEDTHNKYVLVLKDDLSGYVELFPTTGPDAASCAVSLLSWFYRYGIVKQWVADQGTHFKNDVIAHLAKEIGANHHFITAYCPWANGTVEVVNRMLLKCMRAVLSERKMPPSKWEPILGIVQAALNHQPSDRLGGRAPITAFTGLPAMTPLAAIFPMTK</sequence>
<reference evidence="8 9" key="1">
    <citation type="journal article" date="2017" name="Genome Biol. Evol.">
        <title>Phytophthora megakarya and P. palmivora, closely related causal agents of cacao black pod rot, underwent increases in genome sizes and gene numbers by different mechanisms.</title>
        <authorList>
            <person name="Ali S.S."/>
            <person name="Shao J."/>
            <person name="Lary D.J."/>
            <person name="Kronmiller B."/>
            <person name="Shen D."/>
            <person name="Strem M.D."/>
            <person name="Amoako-Attah I."/>
            <person name="Akrofi A.Y."/>
            <person name="Begoude B.A."/>
            <person name="Ten Hoopen G.M."/>
            <person name="Coulibaly K."/>
            <person name="Kebe B.I."/>
            <person name="Melnick R.L."/>
            <person name="Guiltinan M.J."/>
            <person name="Tyler B.M."/>
            <person name="Meinhardt L.W."/>
            <person name="Bailey B.A."/>
        </authorList>
    </citation>
    <scope>NUCLEOTIDE SEQUENCE [LARGE SCALE GENOMIC DNA]</scope>
    <source>
        <strain evidence="9">sbr112.9</strain>
    </source>
</reference>
<evidence type="ECO:0000313" key="8">
    <source>
        <dbReference type="EMBL" id="POM64292.1"/>
    </source>
</evidence>
<dbReference type="SUPFAM" id="SSF53098">
    <property type="entry name" value="Ribonuclease H-like"/>
    <property type="match status" value="1"/>
</dbReference>
<evidence type="ECO:0000256" key="6">
    <source>
        <dbReference type="ARBA" id="ARBA00022918"/>
    </source>
</evidence>
<dbReference type="CDD" id="cd09274">
    <property type="entry name" value="RNase_HI_RT_Ty3"/>
    <property type="match status" value="1"/>
</dbReference>
<evidence type="ECO:0000256" key="3">
    <source>
        <dbReference type="ARBA" id="ARBA00022722"/>
    </source>
</evidence>
<dbReference type="Gene3D" id="3.30.420.10">
    <property type="entry name" value="Ribonuclease H-like superfamily/Ribonuclease H"/>
    <property type="match status" value="1"/>
</dbReference>
<dbReference type="GO" id="GO:0004519">
    <property type="term" value="F:endonuclease activity"/>
    <property type="evidence" value="ECO:0007669"/>
    <property type="project" value="UniProtKB-KW"/>
</dbReference>
<gene>
    <name evidence="8" type="ORF">PHPALM_20207</name>
</gene>
<dbReference type="InterPro" id="IPR041373">
    <property type="entry name" value="RT_RNaseH"/>
</dbReference>
<dbReference type="GO" id="GO:0016787">
    <property type="term" value="F:hydrolase activity"/>
    <property type="evidence" value="ECO:0007669"/>
    <property type="project" value="UniProtKB-KW"/>
</dbReference>
<evidence type="ECO:0000259" key="7">
    <source>
        <dbReference type="PROSITE" id="PS50994"/>
    </source>
</evidence>
<dbReference type="InterPro" id="IPR043502">
    <property type="entry name" value="DNA/RNA_pol_sf"/>
</dbReference>
<dbReference type="GO" id="GO:0015074">
    <property type="term" value="P:DNA integration"/>
    <property type="evidence" value="ECO:0007669"/>
    <property type="project" value="InterPro"/>
</dbReference>
<keyword evidence="3" id="KW-0540">Nuclease</keyword>
<dbReference type="PANTHER" id="PTHR37984:SF5">
    <property type="entry name" value="PROTEIN NYNRIN-LIKE"/>
    <property type="match status" value="1"/>
</dbReference>
<keyword evidence="4" id="KW-0255">Endonuclease</keyword>
<dbReference type="SUPFAM" id="SSF56672">
    <property type="entry name" value="DNA/RNA polymerases"/>
    <property type="match status" value="1"/>
</dbReference>
<dbReference type="EMBL" id="NCKW01011140">
    <property type="protein sequence ID" value="POM64292.1"/>
    <property type="molecule type" value="Genomic_DNA"/>
</dbReference>
<proteinExistence type="predicted"/>
<evidence type="ECO:0000313" key="9">
    <source>
        <dbReference type="Proteomes" id="UP000237271"/>
    </source>
</evidence>
<feature type="domain" description="Integrase catalytic" evidence="7">
    <location>
        <begin position="274"/>
        <end position="436"/>
    </location>
</feature>